<feature type="region of interest" description="Disordered" evidence="1">
    <location>
        <begin position="21"/>
        <end position="59"/>
    </location>
</feature>
<dbReference type="Proteomes" id="UP000075809">
    <property type="component" value="Unassembled WGS sequence"/>
</dbReference>
<dbReference type="EMBL" id="KQ982753">
    <property type="protein sequence ID" value="KYQ51205.1"/>
    <property type="molecule type" value="Genomic_DNA"/>
</dbReference>
<organism evidence="2 3">
    <name type="scientific">Mycetomoellerius zeteki</name>
    <dbReference type="NCBI Taxonomy" id="64791"/>
    <lineage>
        <taxon>Eukaryota</taxon>
        <taxon>Metazoa</taxon>
        <taxon>Ecdysozoa</taxon>
        <taxon>Arthropoda</taxon>
        <taxon>Hexapoda</taxon>
        <taxon>Insecta</taxon>
        <taxon>Pterygota</taxon>
        <taxon>Neoptera</taxon>
        <taxon>Endopterygota</taxon>
        <taxon>Hymenoptera</taxon>
        <taxon>Apocrita</taxon>
        <taxon>Aculeata</taxon>
        <taxon>Formicoidea</taxon>
        <taxon>Formicidae</taxon>
        <taxon>Myrmicinae</taxon>
        <taxon>Mycetomoellerius</taxon>
    </lineage>
</organism>
<evidence type="ECO:0000256" key="1">
    <source>
        <dbReference type="SAM" id="MobiDB-lite"/>
    </source>
</evidence>
<gene>
    <name evidence="2" type="ORF">ALC60_09670</name>
</gene>
<evidence type="ECO:0000313" key="2">
    <source>
        <dbReference type="EMBL" id="KYQ51205.1"/>
    </source>
</evidence>
<reference evidence="2 3" key="1">
    <citation type="submission" date="2015-09" db="EMBL/GenBank/DDBJ databases">
        <title>Trachymyrmex zeteki WGS genome.</title>
        <authorList>
            <person name="Nygaard S."/>
            <person name="Hu H."/>
            <person name="Boomsma J."/>
            <person name="Zhang G."/>
        </authorList>
    </citation>
    <scope>NUCLEOTIDE SEQUENCE [LARGE SCALE GENOMIC DNA]</scope>
    <source>
        <strain evidence="2">Tzet28-1</strain>
        <tissue evidence="2">Whole body</tissue>
    </source>
</reference>
<keyword evidence="3" id="KW-1185">Reference proteome</keyword>
<accession>A0A151WU95</accession>
<sequence>MADEDGAIPTALNPVTVCAKFSRTSDIPSGADSREPRNTGYSTRHIPTKDENGGPTGGP</sequence>
<evidence type="ECO:0000313" key="3">
    <source>
        <dbReference type="Proteomes" id="UP000075809"/>
    </source>
</evidence>
<name>A0A151WU95_9HYME</name>
<protein>
    <submittedName>
        <fullName evidence="2">Uncharacterized protein</fullName>
    </submittedName>
</protein>
<proteinExistence type="predicted"/>
<dbReference type="AlphaFoldDB" id="A0A151WU95"/>